<reference evidence="2 3" key="1">
    <citation type="journal article" date="2019" name="Sci. Rep.">
        <title>Orb-weaving spider Araneus ventricosus genome elucidates the spidroin gene catalogue.</title>
        <authorList>
            <person name="Kono N."/>
            <person name="Nakamura H."/>
            <person name="Ohtoshi R."/>
            <person name="Moran D.A.P."/>
            <person name="Shinohara A."/>
            <person name="Yoshida Y."/>
            <person name="Fujiwara M."/>
            <person name="Mori M."/>
            <person name="Tomita M."/>
            <person name="Arakawa K."/>
        </authorList>
    </citation>
    <scope>NUCLEOTIDE SEQUENCE [LARGE SCALE GENOMIC DNA]</scope>
</reference>
<dbReference type="AlphaFoldDB" id="A0A4Y2LZS4"/>
<evidence type="ECO:0000313" key="3">
    <source>
        <dbReference type="Proteomes" id="UP000499080"/>
    </source>
</evidence>
<accession>A0A4Y2LZS4</accession>
<feature type="compositionally biased region" description="Polar residues" evidence="1">
    <location>
        <begin position="23"/>
        <end position="34"/>
    </location>
</feature>
<protein>
    <submittedName>
        <fullName evidence="2">Uncharacterized protein</fullName>
    </submittedName>
</protein>
<dbReference type="Proteomes" id="UP000499080">
    <property type="component" value="Unassembled WGS sequence"/>
</dbReference>
<organism evidence="2 3">
    <name type="scientific">Araneus ventricosus</name>
    <name type="common">Orbweaver spider</name>
    <name type="synonym">Epeira ventricosa</name>
    <dbReference type="NCBI Taxonomy" id="182803"/>
    <lineage>
        <taxon>Eukaryota</taxon>
        <taxon>Metazoa</taxon>
        <taxon>Ecdysozoa</taxon>
        <taxon>Arthropoda</taxon>
        <taxon>Chelicerata</taxon>
        <taxon>Arachnida</taxon>
        <taxon>Araneae</taxon>
        <taxon>Araneomorphae</taxon>
        <taxon>Entelegynae</taxon>
        <taxon>Araneoidea</taxon>
        <taxon>Araneidae</taxon>
        <taxon>Araneus</taxon>
    </lineage>
</organism>
<dbReference type="EMBL" id="BGPR01006593">
    <property type="protein sequence ID" value="GBN20281.1"/>
    <property type="molecule type" value="Genomic_DNA"/>
</dbReference>
<proteinExistence type="predicted"/>
<evidence type="ECO:0000313" key="2">
    <source>
        <dbReference type="EMBL" id="GBN20281.1"/>
    </source>
</evidence>
<evidence type="ECO:0000256" key="1">
    <source>
        <dbReference type="SAM" id="MobiDB-lite"/>
    </source>
</evidence>
<feature type="region of interest" description="Disordered" evidence="1">
    <location>
        <begin position="23"/>
        <end position="57"/>
    </location>
</feature>
<name>A0A4Y2LZS4_ARAVE</name>
<keyword evidence="3" id="KW-1185">Reference proteome</keyword>
<sequence length="162" mass="17913">MAGLQVNCRLYGTVMSRNGGIQKNLKSNTQSADSNLIPRYEGSGKTKDLPTLANGDEGRNEIQIHPCGGRGLWYQRLKADQPSWGLDNHRRLFSSIARNRQHFNEISRLYNRALNAHAGATGTTLERSKTSLSLITDGVFHLLKLKVTIGVQELLSGKLNPT</sequence>
<comment type="caution">
    <text evidence="2">The sequence shown here is derived from an EMBL/GenBank/DDBJ whole genome shotgun (WGS) entry which is preliminary data.</text>
</comment>
<gene>
    <name evidence="2" type="ORF">AVEN_254342_1</name>
</gene>